<reference evidence="5" key="2">
    <citation type="journal article" date="2022" name="Clin. Infect. Dis.">
        <title>Association between Clostridium innocuum and antibiotic-associated diarrhea in adults and children: A cross-sectional study and comparative genomics analysis.</title>
        <authorList>
            <person name="Cherny K.E."/>
            <person name="Muscat E.B."/>
            <person name="Balaji A."/>
            <person name="Mukherjee J."/>
            <person name="Ozer E.A."/>
            <person name="Angarone M.P."/>
            <person name="Hauser A.R."/>
            <person name="Sichel J.S."/>
            <person name="Amponsah E."/>
            <person name="Kociolek L.K."/>
        </authorList>
    </citation>
    <scope>NUCLEOTIDE SEQUENCE</scope>
    <source>
        <strain evidence="5">NU1-AC-029v</strain>
    </source>
</reference>
<comment type="caution">
    <text evidence="4">The sequence shown here is derived from an EMBL/GenBank/DDBJ whole genome shotgun (WGS) entry which is preliminary data.</text>
</comment>
<evidence type="ECO:0000256" key="2">
    <source>
        <dbReference type="ARBA" id="ARBA00022448"/>
    </source>
</evidence>
<evidence type="ECO:0000313" key="6">
    <source>
        <dbReference type="Proteomes" id="UP000030008"/>
    </source>
</evidence>
<comment type="similarity">
    <text evidence="1">Belongs to the ABC transporter superfamily.</text>
</comment>
<evidence type="ECO:0000313" key="4">
    <source>
        <dbReference type="EMBL" id="KGJ52717.1"/>
    </source>
</evidence>
<dbReference type="InterPro" id="IPR003439">
    <property type="entry name" value="ABC_transporter-like_ATP-bd"/>
</dbReference>
<dbReference type="Gene3D" id="3.40.50.300">
    <property type="entry name" value="P-loop containing nucleotide triphosphate hydrolases"/>
    <property type="match status" value="1"/>
</dbReference>
<dbReference type="PROSITE" id="PS50893">
    <property type="entry name" value="ABC_TRANSPORTER_2"/>
    <property type="match status" value="1"/>
</dbReference>
<protein>
    <recommendedName>
        <fullName evidence="3">ABC transporter domain-containing protein</fullName>
    </recommendedName>
</protein>
<organism evidence="4 6">
    <name type="scientific">Clostridium innocuum</name>
    <dbReference type="NCBI Taxonomy" id="1522"/>
    <lineage>
        <taxon>Bacteria</taxon>
        <taxon>Bacillati</taxon>
        <taxon>Bacillota</taxon>
        <taxon>Clostridia</taxon>
        <taxon>Eubacteriales</taxon>
        <taxon>Clostridiaceae</taxon>
        <taxon>Clostridium</taxon>
    </lineage>
</organism>
<dbReference type="EMBL" id="JAKTMA010000016">
    <property type="protein sequence ID" value="MCR0233165.1"/>
    <property type="molecule type" value="Genomic_DNA"/>
</dbReference>
<dbReference type="PANTHER" id="PTHR43335">
    <property type="entry name" value="ABC TRANSPORTER, ATP-BINDING PROTEIN"/>
    <property type="match status" value="1"/>
</dbReference>
<dbReference type="Proteomes" id="UP001203972">
    <property type="component" value="Unassembled WGS sequence"/>
</dbReference>
<dbReference type="Proteomes" id="UP000030008">
    <property type="component" value="Unassembled WGS sequence"/>
</dbReference>
<reference evidence="4 6" key="1">
    <citation type="submission" date="2014-08" db="EMBL/GenBank/DDBJ databases">
        <title>Clostridium innocuum, an unnegligible vancomycin-resistant pathogen causing extra-intestinal infections.</title>
        <authorList>
            <person name="Feng Y."/>
            <person name="Chiu C.-H."/>
        </authorList>
    </citation>
    <scope>NUCLEOTIDE SEQUENCE [LARGE SCALE GENOMIC DNA]</scope>
    <source>
        <strain evidence="4 6">AN88</strain>
    </source>
</reference>
<dbReference type="InterPro" id="IPR027417">
    <property type="entry name" value="P-loop_NTPase"/>
</dbReference>
<dbReference type="AlphaFoldDB" id="A0A099I612"/>
<keyword evidence="2" id="KW-0813">Transport</keyword>
<dbReference type="EMBL" id="JQIF01000055">
    <property type="protein sequence ID" value="KGJ52717.1"/>
    <property type="molecule type" value="Genomic_DNA"/>
</dbReference>
<dbReference type="RefSeq" id="WP_008818531.1">
    <property type="nucleotide sequence ID" value="NZ_AP025565.1"/>
</dbReference>
<sequence>MEQAKKRAQCVLMEHVGSMEYYQSPQQDPKQVFSDINFEALEGEVWAILGTSAFEVRLLLEIIANARPYKDGRCVLAQKGMMRKKRTILPHVYYIGSTNMLFTNMNVLEYLMYITAREQGDAAVRQKRILEKIMELNMGYVALSVIGNLTPSERSVVTLLVSLFTESKLIIWNLARLEYDERSLQAIAAICEEIRKQKRTLLFSTFDYQLIERCATHIAPLYDGRLLYTGTVEAFVQTWDHLSTIIQDAHITAIRHAIETAHSDYTVLERDQTLYVWDQEQKTDTYHSIWKLLTEHQLHPDSIRRHPLCVENAWKEIRNHHDLQP</sequence>
<proteinExistence type="inferred from homology"/>
<dbReference type="GO" id="GO:0016887">
    <property type="term" value="F:ATP hydrolysis activity"/>
    <property type="evidence" value="ECO:0007669"/>
    <property type="project" value="InterPro"/>
</dbReference>
<evidence type="ECO:0000256" key="1">
    <source>
        <dbReference type="ARBA" id="ARBA00005417"/>
    </source>
</evidence>
<name>A0A099I612_CLOIN</name>
<accession>A0A099I612</accession>
<evidence type="ECO:0000313" key="5">
    <source>
        <dbReference type="EMBL" id="MCR0233165.1"/>
    </source>
</evidence>
<dbReference type="GO" id="GO:0005524">
    <property type="term" value="F:ATP binding"/>
    <property type="evidence" value="ECO:0007669"/>
    <property type="project" value="InterPro"/>
</dbReference>
<gene>
    <name evidence="4" type="ORF">CIAN88_13255</name>
    <name evidence="5" type="ORF">MKC95_10340</name>
</gene>
<feature type="domain" description="ABC transporter" evidence="3">
    <location>
        <begin position="16"/>
        <end position="248"/>
    </location>
</feature>
<dbReference type="SUPFAM" id="SSF52540">
    <property type="entry name" value="P-loop containing nucleoside triphosphate hydrolases"/>
    <property type="match status" value="1"/>
</dbReference>
<evidence type="ECO:0000259" key="3">
    <source>
        <dbReference type="PROSITE" id="PS50893"/>
    </source>
</evidence>